<dbReference type="PROSITE" id="PS50268">
    <property type="entry name" value="CADHERIN_2"/>
    <property type="match status" value="19"/>
</dbReference>
<dbReference type="FunFam" id="2.60.40.60:FF:000092">
    <property type="entry name" value="Protocadherin 8"/>
    <property type="match status" value="2"/>
</dbReference>
<dbReference type="CDD" id="cd11304">
    <property type="entry name" value="Cadherin_repeat"/>
    <property type="match status" value="19"/>
</dbReference>
<feature type="transmembrane region" description="Helical" evidence="13">
    <location>
        <begin position="2257"/>
        <end position="2280"/>
    </location>
</feature>
<dbReference type="InterPro" id="IPR050174">
    <property type="entry name" value="Protocadherin/Cadherin-CA"/>
</dbReference>
<dbReference type="FunFam" id="2.60.40.60:FF:000080">
    <property type="entry name" value="FAT atypical cadherin 1"/>
    <property type="match status" value="1"/>
</dbReference>
<keyword evidence="5" id="KW-0677">Repeat</keyword>
<keyword evidence="2" id="KW-0245">EGF-like domain</keyword>
<dbReference type="GO" id="GO:0007156">
    <property type="term" value="P:homophilic cell adhesion via plasma membrane adhesion molecules"/>
    <property type="evidence" value="ECO:0007669"/>
    <property type="project" value="InterPro"/>
</dbReference>
<feature type="domain" description="Cadherin" evidence="15">
    <location>
        <begin position="1081"/>
        <end position="1185"/>
    </location>
</feature>
<dbReference type="InterPro" id="IPR015919">
    <property type="entry name" value="Cadherin-like_sf"/>
</dbReference>
<dbReference type="GO" id="GO:0005886">
    <property type="term" value="C:plasma membrane"/>
    <property type="evidence" value="ECO:0007669"/>
    <property type="project" value="InterPro"/>
</dbReference>
<feature type="domain" description="Cadherin" evidence="15">
    <location>
        <begin position="26"/>
        <end position="130"/>
    </location>
</feature>
<dbReference type="GO" id="GO:0005509">
    <property type="term" value="F:calcium ion binding"/>
    <property type="evidence" value="ECO:0007669"/>
    <property type="project" value="UniProtKB-UniRule"/>
</dbReference>
<dbReference type="Proteomes" id="UP000005408">
    <property type="component" value="Unassembled WGS sequence"/>
</dbReference>
<dbReference type="EnsemblMetazoa" id="G29043.1">
    <property type="protein sequence ID" value="G29043.1:cds"/>
    <property type="gene ID" value="G29043"/>
</dbReference>
<feature type="domain" description="Cadherin" evidence="15">
    <location>
        <begin position="981"/>
        <end position="1080"/>
    </location>
</feature>
<dbReference type="FunFam" id="2.60.40.60:FF:000033">
    <property type="entry name" value="FAT atypical cadherin 1"/>
    <property type="match status" value="1"/>
</dbReference>
<evidence type="ECO:0000256" key="14">
    <source>
        <dbReference type="SAM" id="SignalP"/>
    </source>
</evidence>
<dbReference type="InterPro" id="IPR020894">
    <property type="entry name" value="Cadherin_CS"/>
</dbReference>
<keyword evidence="3 13" id="KW-0812">Transmembrane</keyword>
<feature type="domain" description="Cadherin" evidence="15">
    <location>
        <begin position="901"/>
        <end position="980"/>
    </location>
</feature>
<dbReference type="Pfam" id="PF00028">
    <property type="entry name" value="Cadherin"/>
    <property type="match status" value="17"/>
</dbReference>
<dbReference type="PANTHER" id="PTHR24028">
    <property type="entry name" value="CADHERIN-87A"/>
    <property type="match status" value="1"/>
</dbReference>
<reference evidence="16" key="1">
    <citation type="submission" date="2022-08" db="UniProtKB">
        <authorList>
            <consortium name="EnsemblMetazoa"/>
        </authorList>
    </citation>
    <scope>IDENTIFICATION</scope>
    <source>
        <strain evidence="16">05x7-T-G4-1.051#20</strain>
    </source>
</reference>
<feature type="chain" id="PRO_5036460799" description="Cadherin domain-containing protein" evidence="14">
    <location>
        <begin position="20"/>
        <end position="2405"/>
    </location>
</feature>
<organism evidence="16 17">
    <name type="scientific">Magallana gigas</name>
    <name type="common">Pacific oyster</name>
    <name type="synonym">Crassostrea gigas</name>
    <dbReference type="NCBI Taxonomy" id="29159"/>
    <lineage>
        <taxon>Eukaryota</taxon>
        <taxon>Metazoa</taxon>
        <taxon>Spiralia</taxon>
        <taxon>Lophotrochozoa</taxon>
        <taxon>Mollusca</taxon>
        <taxon>Bivalvia</taxon>
        <taxon>Autobranchia</taxon>
        <taxon>Pteriomorphia</taxon>
        <taxon>Ostreida</taxon>
        <taxon>Ostreoidea</taxon>
        <taxon>Ostreidae</taxon>
        <taxon>Magallana</taxon>
    </lineage>
</organism>
<comment type="subcellular location">
    <subcellularLocation>
        <location evidence="1">Membrane</location>
        <topology evidence="1">Single-pass membrane protein</topology>
    </subcellularLocation>
</comment>
<dbReference type="InterPro" id="IPR002126">
    <property type="entry name" value="Cadherin-like_dom"/>
</dbReference>
<feature type="domain" description="Cadherin" evidence="15">
    <location>
        <begin position="353"/>
        <end position="461"/>
    </location>
</feature>
<keyword evidence="10" id="KW-0325">Glycoprotein</keyword>
<evidence type="ECO:0000256" key="7">
    <source>
        <dbReference type="ARBA" id="ARBA00022989"/>
    </source>
</evidence>
<evidence type="ECO:0000313" key="17">
    <source>
        <dbReference type="Proteomes" id="UP000005408"/>
    </source>
</evidence>
<feature type="domain" description="Cadherin" evidence="15">
    <location>
        <begin position="1600"/>
        <end position="1704"/>
    </location>
</feature>
<accession>A0A8W8LNY4</accession>
<feature type="region of interest" description="Disordered" evidence="12">
    <location>
        <begin position="2368"/>
        <end position="2391"/>
    </location>
</feature>
<feature type="domain" description="Cadherin" evidence="15">
    <location>
        <begin position="1390"/>
        <end position="1494"/>
    </location>
</feature>
<keyword evidence="9" id="KW-1015">Disulfide bond</keyword>
<evidence type="ECO:0000256" key="8">
    <source>
        <dbReference type="ARBA" id="ARBA00023136"/>
    </source>
</evidence>
<evidence type="ECO:0000256" key="11">
    <source>
        <dbReference type="PROSITE-ProRule" id="PRU00043"/>
    </source>
</evidence>
<evidence type="ECO:0000256" key="4">
    <source>
        <dbReference type="ARBA" id="ARBA00022729"/>
    </source>
</evidence>
<sequence length="2405" mass="255472">MSVLGYLFLEGLLVFTVYANTAPDCTPDIRLVTIPETTAPAATVLNLACVDVDTGADGTLTCSIISGNDEGAFGLGTSCDLKTVTQPDFDFGTRSYSLIIRVADGGTPSLTSDVTVNIEIQSANDNVPVFTGVPYTVTVPENHALNTMMLGIAVSDDDILLVNGADELQKYKLVITGGTGSDKFFIGDLAGLYLRKSMDYEVTQVHNLTVVVTDQGLLPQKQATSTVMVTVEDVNDNPPTCSNSYVYVSIPEDQTPPSVLTTLTCTDADSGASGTLTYSIVSGNAAGAFDVQNNGGNCDVRLVTGGIIDFDTTSNSAFKLVVRAIDGGTPQLSTDVTIDIAITSVNEMTPAFHQTTASIDVSESTAVGTLIYQFTVQETDKIDSTNLQGTVSTIQASGDSAKFAMNPVTAAVYLKEPLDFETAQTHTVTVQVADEGITPQKMSTATLTINVLNTNDNKPVCSAVYFAVTLPENSAVDSQLQDIICGDGDTGALTYAITDGNALDKFKMTGQLLKLKNQIDADTEATQYSLKIEVVDAGPAPAQTTTLTVAVYVTGIDDNVPVWEAPNSGTYSTSISENSGVGTLVQLISATDADLAGTFDADITYSIEDTTSVFGIEPKTGRIYLAKGELDRETLDSYIISVSAFSSNQEAAKILGTVTVAVLDTNDNKPTFSQSSYQVTVPENTGVNLGILTVTAQDPDLATNGQISYSITSGNTGTGCSLAIDATSGLISATSAFDYESASLCTIVVKAEDGGAPTPLSSTVTVYVTVTGINEFTPTFPGSLTGTVQENAAAGTAVLFPAASDSDAGDDGSIVYSLMTHTDTFVIKSSTQELFSIYPLDREAQATYEVVILAVDQASVESKTGTGTMTITVDDVNEYPPDCSISAEVVASPPFTIGLDVYTVICTDQDSPGPHGNIVYTINAGNTNTDFRIEPDGRVVFNKLPSDVNYQLTIIASDSAVVPLSTSIFVNVLLQSDPVFTNMPGTALIDESSPLGSSVFDVLGSTASGFKSFSIVSGNTENKFKINSYTGNVFIYSALDREVTASYTLGIRITDINLSKTADNTITVTVVDNNDNPPTFGSTFYETSIAENIGVGTLIQDLAATDIDSAVPNSAISYSIASGNAESKFEIDTSGQLKLSATLDAETTKIYMLTVVATDAGTPPLTGTTIVLLQVTNVNEYQTEFLTTGGAYSHTLAENTALGTLIFTVTAQDLDVGSAITYAITVGNDNSFTVDRQSGNIYLTKLLDRETTPSYSLTITASNGQGDVTNAVLALTITDVNDNDPVFSQNVYTGQVIENYPIGGSVTRVTCTDADSGVNKDLTLSIVAGNTGNAFRITSDVIEVNSVLDYEATNKYVILIESKDNGSPRRSSTATVDIDITPIYAQPRFASNTQSITIAENTQIGTSVFDSDATISGALENKDLSYAITAGNSDGKFAVNEYTGQLSVIGNLDRDTTASYDITITAVNIQQNTLRDFVTVTVTLSDINDNKPIFSVSKYSFTIPEDSPINSVVGTLTASDKDTGTNSAISFSIVSGEFSSDFIIDSSTAVLKVNSVLNAPLRSSYALIVQAVDGGTPSLGSTVEVDIIITDINDNSPIFSPTTVIVKVNEMLNISSALYSVHATDADAGANARLTYSILSGNGDLRFSVDPNNGKVLLRNLLDREAVGLYTLIIIAVDAGSPAKTGSLTLSIEVMDANDNSPYFIGEPYSITLGRASPVGTYLTTITGNDTDIMDNAVIEYFIAGGDVTNTFFLNKDSGRVSTVTSVVSSPDTYSLVIHAIDKGVPKKTSTTSLSVKIDPPYSPTSSDFSYSIDENVAIETSVGTVIPDPIHNPGTTIEYTIISGNFNNNFKIGANDGVVKVARAIDHEERINYFLTVQIQDTVNTGLVYNKNVNVKVNDLNDNTPTFQSSTITFTAVVENSPVGLTIGQVPATDADSGLNGQVTYEIDPSDTAALTALSITSSGHLTLSISPDYESSPRIAFIVYAKDQGTPSLTGSVNVVIDVVDVYDNPRSTSTNGQSPFYSLECPTTAKNGDVIVKVKVADFGFTIGPSDSVRYSLIGGTTLFNVGSTSGDLYVKDRSKLFDDTRYFFSMAVRIQTSVNNVTATSALFRVDTMTPTEHMVVLTHSISKATVESQKHLLLASLQNLFPANTRVGIWRITETTTTARRRLLASGSQSTMYVVNSVSADTQSGIDGNKPFMSQDNILNVLRESPDGTPSSVLTTPTFATFPVTSVDPSTEFVISDTESWPETTEGIAVLTTIGLTILIAVLFTVIYCVCTYRGRKYKLKEENGEVTKSTTKVRPEKKHSTQESFIINDIPPEALPVIPTYRESLQHQVYNPRKNSKNNEVPVRKTSKHVSVTELNHSTMTDDVPPKMFHPGGRRERSDISRREGVVTPRNIMFE</sequence>
<evidence type="ECO:0000256" key="6">
    <source>
        <dbReference type="ARBA" id="ARBA00022837"/>
    </source>
</evidence>
<proteinExistence type="predicted"/>
<feature type="domain" description="Cadherin" evidence="15">
    <location>
        <begin position="567"/>
        <end position="672"/>
    </location>
</feature>
<dbReference type="SMART" id="SM00112">
    <property type="entry name" value="CA"/>
    <property type="match status" value="19"/>
</dbReference>
<dbReference type="FunFam" id="2.60.40.60:FF:000013">
    <property type="entry name" value="Cadherin EGF LAG seven-pass G-type receptor"/>
    <property type="match status" value="2"/>
</dbReference>
<dbReference type="SUPFAM" id="SSF49313">
    <property type="entry name" value="Cadherin-like"/>
    <property type="match status" value="19"/>
</dbReference>
<keyword evidence="17" id="KW-1185">Reference proteome</keyword>
<evidence type="ECO:0000256" key="5">
    <source>
        <dbReference type="ARBA" id="ARBA00022737"/>
    </source>
</evidence>
<evidence type="ECO:0000313" key="16">
    <source>
        <dbReference type="EnsemblMetazoa" id="G29043.1:cds"/>
    </source>
</evidence>
<feature type="domain" description="Cadherin" evidence="15">
    <location>
        <begin position="1495"/>
        <end position="1599"/>
    </location>
</feature>
<feature type="domain" description="Cadherin" evidence="15">
    <location>
        <begin position="780"/>
        <end position="895"/>
    </location>
</feature>
<dbReference type="PRINTS" id="PR00205">
    <property type="entry name" value="CADHERIN"/>
</dbReference>
<feature type="domain" description="Cadherin" evidence="15">
    <location>
        <begin position="131"/>
        <end position="241"/>
    </location>
</feature>
<evidence type="ECO:0000256" key="2">
    <source>
        <dbReference type="ARBA" id="ARBA00022536"/>
    </source>
</evidence>
<evidence type="ECO:0000256" key="9">
    <source>
        <dbReference type="ARBA" id="ARBA00023157"/>
    </source>
</evidence>
<feature type="domain" description="Cadherin" evidence="15">
    <location>
        <begin position="1188"/>
        <end position="1287"/>
    </location>
</feature>
<dbReference type="FunFam" id="2.60.40.60:FF:000015">
    <property type="entry name" value="FAT atypical cadherin 1"/>
    <property type="match status" value="1"/>
</dbReference>
<feature type="domain" description="Cadherin" evidence="15">
    <location>
        <begin position="1910"/>
        <end position="2024"/>
    </location>
</feature>
<dbReference type="PROSITE" id="PS00232">
    <property type="entry name" value="CADHERIN_1"/>
    <property type="match status" value="7"/>
</dbReference>
<feature type="domain" description="Cadherin" evidence="15">
    <location>
        <begin position="673"/>
        <end position="780"/>
    </location>
</feature>
<evidence type="ECO:0000256" key="10">
    <source>
        <dbReference type="ARBA" id="ARBA00023180"/>
    </source>
</evidence>
<dbReference type="Gene3D" id="2.60.40.60">
    <property type="entry name" value="Cadherins"/>
    <property type="match status" value="19"/>
</dbReference>
<protein>
    <recommendedName>
        <fullName evidence="15">Cadherin domain-containing protein</fullName>
    </recommendedName>
</protein>
<feature type="signal peptide" evidence="14">
    <location>
        <begin position="1"/>
        <end position="19"/>
    </location>
</feature>
<evidence type="ECO:0000256" key="1">
    <source>
        <dbReference type="ARBA" id="ARBA00004167"/>
    </source>
</evidence>
<name>A0A8W8LNY4_MAGGI</name>
<keyword evidence="8 13" id="KW-0472">Membrane</keyword>
<dbReference type="FunFam" id="2.60.40.60:FF:000104">
    <property type="entry name" value="cadherin-23 isoform X1"/>
    <property type="match status" value="1"/>
</dbReference>
<evidence type="ECO:0000259" key="15">
    <source>
        <dbReference type="PROSITE" id="PS50268"/>
    </source>
</evidence>
<feature type="domain" description="Cadherin" evidence="15">
    <location>
        <begin position="462"/>
        <end position="563"/>
    </location>
</feature>
<keyword evidence="6 11" id="KW-0106">Calcium</keyword>
<evidence type="ECO:0000256" key="3">
    <source>
        <dbReference type="ARBA" id="ARBA00022692"/>
    </source>
</evidence>
<feature type="domain" description="Cadherin" evidence="15">
    <location>
        <begin position="1288"/>
        <end position="1389"/>
    </location>
</feature>
<feature type="domain" description="Cadherin" evidence="15">
    <location>
        <begin position="1805"/>
        <end position="1908"/>
    </location>
</feature>
<evidence type="ECO:0000256" key="12">
    <source>
        <dbReference type="SAM" id="MobiDB-lite"/>
    </source>
</evidence>
<feature type="domain" description="Cadherin" evidence="15">
    <location>
        <begin position="242"/>
        <end position="352"/>
    </location>
</feature>
<evidence type="ECO:0000256" key="13">
    <source>
        <dbReference type="SAM" id="Phobius"/>
    </source>
</evidence>
<keyword evidence="7 13" id="KW-1133">Transmembrane helix</keyword>
<keyword evidence="4 14" id="KW-0732">Signal</keyword>
<feature type="domain" description="Cadherin" evidence="15">
    <location>
        <begin position="1705"/>
        <end position="1806"/>
    </location>
</feature>
<dbReference type="PANTHER" id="PTHR24028:SF328">
    <property type="entry name" value="CADHERIN-3"/>
    <property type="match status" value="1"/>
</dbReference>